<dbReference type="EMBL" id="KQ087226">
    <property type="protein sequence ID" value="KLT40930.1"/>
    <property type="molecule type" value="Genomic_DNA"/>
</dbReference>
<dbReference type="GeneID" id="28987434"/>
<organism evidence="3 4">
    <name type="scientific">Cutaneotrichosporon oleaginosum</name>
    <dbReference type="NCBI Taxonomy" id="879819"/>
    <lineage>
        <taxon>Eukaryota</taxon>
        <taxon>Fungi</taxon>
        <taxon>Dikarya</taxon>
        <taxon>Basidiomycota</taxon>
        <taxon>Agaricomycotina</taxon>
        <taxon>Tremellomycetes</taxon>
        <taxon>Trichosporonales</taxon>
        <taxon>Trichosporonaceae</taxon>
        <taxon>Cutaneotrichosporon</taxon>
    </lineage>
</organism>
<keyword evidence="2" id="KW-1133">Transmembrane helix</keyword>
<proteinExistence type="predicted"/>
<feature type="non-terminal residue" evidence="3">
    <location>
        <position position="373"/>
    </location>
</feature>
<evidence type="ECO:0000313" key="3">
    <source>
        <dbReference type="EMBL" id="KLT40930.1"/>
    </source>
</evidence>
<name>A0A0J0XIL9_9TREE</name>
<sequence length="373" mass="39766">MLSPGSIASIVLGSIAPAVLLLALCLWALLESAIRRHAHLARSRRQPNRIWNYKEGVIGCEPELDPSFRVHGVRCLGEESVLGLPGPGGRVVENVGHGLKQTTTEVAQQRTPPPSTSYPSSSSLQAQKYCSRSSTRVSGNLDAPECLKPSPPSLPSPRGRLLQPSRHGQRCHHHRRHCLSSAVSSTPTSHPQTMATIQWTINALLALAAAFLAHTYALVGVVWGVKGVLQRYRGLRANREAGRGGCEALRLEMDLAVPSKDAPQGGAQMIVSPSCSNLPHSPPTRPCPRSPLVSSSPSSSVSPLPFSAAPTSLPGLSGDHHRHLQYSPQWASHPAPSLASSWARLSAAHCSLALCTLRACSACSLFRAMSNND</sequence>
<dbReference type="Proteomes" id="UP000053611">
    <property type="component" value="Unassembled WGS sequence"/>
</dbReference>
<feature type="transmembrane region" description="Helical" evidence="2">
    <location>
        <begin position="6"/>
        <end position="30"/>
    </location>
</feature>
<feature type="transmembrane region" description="Helical" evidence="2">
    <location>
        <begin position="203"/>
        <end position="225"/>
    </location>
</feature>
<feature type="compositionally biased region" description="Low complexity" evidence="1">
    <location>
        <begin position="156"/>
        <end position="166"/>
    </location>
</feature>
<dbReference type="AlphaFoldDB" id="A0A0J0XIL9"/>
<evidence type="ECO:0000313" key="4">
    <source>
        <dbReference type="Proteomes" id="UP000053611"/>
    </source>
</evidence>
<gene>
    <name evidence="3" type="ORF">CC85DRAFT_329492</name>
</gene>
<evidence type="ECO:0000256" key="2">
    <source>
        <dbReference type="SAM" id="Phobius"/>
    </source>
</evidence>
<accession>A0A0J0XIL9</accession>
<feature type="region of interest" description="Disordered" evidence="1">
    <location>
        <begin position="140"/>
        <end position="171"/>
    </location>
</feature>
<protein>
    <submittedName>
        <fullName evidence="3">Uncharacterized protein</fullName>
    </submittedName>
</protein>
<keyword evidence="4" id="KW-1185">Reference proteome</keyword>
<keyword evidence="2" id="KW-0472">Membrane</keyword>
<keyword evidence="2" id="KW-0812">Transmembrane</keyword>
<feature type="region of interest" description="Disordered" evidence="1">
    <location>
        <begin position="102"/>
        <end position="125"/>
    </location>
</feature>
<feature type="region of interest" description="Disordered" evidence="1">
    <location>
        <begin position="261"/>
        <end position="298"/>
    </location>
</feature>
<feature type="compositionally biased region" description="Pro residues" evidence="1">
    <location>
        <begin position="280"/>
        <end position="289"/>
    </location>
</feature>
<reference evidence="3 4" key="1">
    <citation type="submission" date="2015-03" db="EMBL/GenBank/DDBJ databases">
        <title>Genomics and transcriptomics of the oil-accumulating basidiomycete yeast T. oleaginosus allow insights into substrate utilization and the diverse evolutionary trajectories of mating systems in fungi.</title>
        <authorList>
            <consortium name="DOE Joint Genome Institute"/>
            <person name="Kourist R."/>
            <person name="Kracht O."/>
            <person name="Bracharz F."/>
            <person name="Lipzen A."/>
            <person name="Nolan M."/>
            <person name="Ohm R."/>
            <person name="Grigoriev I."/>
            <person name="Sun S."/>
            <person name="Heitman J."/>
            <person name="Bruck T."/>
            <person name="Nowrousian M."/>
        </authorList>
    </citation>
    <scope>NUCLEOTIDE SEQUENCE [LARGE SCALE GENOMIC DNA]</scope>
    <source>
        <strain evidence="3 4">IBC0246</strain>
    </source>
</reference>
<evidence type="ECO:0000256" key="1">
    <source>
        <dbReference type="SAM" id="MobiDB-lite"/>
    </source>
</evidence>